<evidence type="ECO:0000313" key="3">
    <source>
        <dbReference type="Proteomes" id="UP001210925"/>
    </source>
</evidence>
<comment type="caution">
    <text evidence="2">The sequence shown here is derived from an EMBL/GenBank/DDBJ whole genome shotgun (WGS) entry which is preliminary data.</text>
</comment>
<name>A0AAD5UAA3_9FUNG</name>
<gene>
    <name evidence="2" type="ORF">HK103_002413</name>
</gene>
<evidence type="ECO:0000256" key="1">
    <source>
        <dbReference type="SAM" id="MobiDB-lite"/>
    </source>
</evidence>
<dbReference type="AlphaFoldDB" id="A0AAD5UAA3"/>
<evidence type="ECO:0000313" key="2">
    <source>
        <dbReference type="EMBL" id="KAJ3251433.1"/>
    </source>
</evidence>
<evidence type="ECO:0008006" key="4">
    <source>
        <dbReference type="Google" id="ProtNLM"/>
    </source>
</evidence>
<dbReference type="Proteomes" id="UP001210925">
    <property type="component" value="Unassembled WGS sequence"/>
</dbReference>
<organism evidence="2 3">
    <name type="scientific">Boothiomyces macroporosus</name>
    <dbReference type="NCBI Taxonomy" id="261099"/>
    <lineage>
        <taxon>Eukaryota</taxon>
        <taxon>Fungi</taxon>
        <taxon>Fungi incertae sedis</taxon>
        <taxon>Chytridiomycota</taxon>
        <taxon>Chytridiomycota incertae sedis</taxon>
        <taxon>Chytridiomycetes</taxon>
        <taxon>Rhizophydiales</taxon>
        <taxon>Terramycetaceae</taxon>
        <taxon>Boothiomyces</taxon>
    </lineage>
</organism>
<protein>
    <recommendedName>
        <fullName evidence="4">SAP domain-containing protein</fullName>
    </recommendedName>
</protein>
<reference evidence="2" key="1">
    <citation type="submission" date="2020-05" db="EMBL/GenBank/DDBJ databases">
        <title>Phylogenomic resolution of chytrid fungi.</title>
        <authorList>
            <person name="Stajich J.E."/>
            <person name="Amses K."/>
            <person name="Simmons R."/>
            <person name="Seto K."/>
            <person name="Myers J."/>
            <person name="Bonds A."/>
            <person name="Quandt C.A."/>
            <person name="Barry K."/>
            <person name="Liu P."/>
            <person name="Grigoriev I."/>
            <person name="Longcore J.E."/>
            <person name="James T.Y."/>
        </authorList>
    </citation>
    <scope>NUCLEOTIDE SEQUENCE</scope>
    <source>
        <strain evidence="2">PLAUS21</strain>
    </source>
</reference>
<proteinExistence type="predicted"/>
<feature type="compositionally biased region" description="Acidic residues" evidence="1">
    <location>
        <begin position="74"/>
        <end position="103"/>
    </location>
</feature>
<feature type="region of interest" description="Disordered" evidence="1">
    <location>
        <begin position="127"/>
        <end position="147"/>
    </location>
</feature>
<dbReference type="EMBL" id="JADGKB010000183">
    <property type="protein sequence ID" value="KAJ3251433.1"/>
    <property type="molecule type" value="Genomic_DNA"/>
</dbReference>
<sequence>MIMTRIMGWTSLGQYQGLVRNRPELVQELLCRNIYLNQLCKIELQNICIYYRLQQSGNKPDLRKRITEYFQNESESDDDEEDEDDSEEEDDEDDEDETDESSYEESPTNEYHSIVRGMTSIKVSGSNNAVNFGEGPSKANPKPEQSLEKKYPSLDSVASILGIESLVGLEGVTTLEIMKSNFATLNEKYGITKKEFMALKKFQNNPVT</sequence>
<feature type="region of interest" description="Disordered" evidence="1">
    <location>
        <begin position="69"/>
        <end position="111"/>
    </location>
</feature>
<accession>A0AAD5UAA3</accession>
<keyword evidence="3" id="KW-1185">Reference proteome</keyword>